<reference evidence="7 8" key="1">
    <citation type="submission" date="2018-02" db="EMBL/GenBank/DDBJ databases">
        <title>Genomic Encyclopedia of Archaeal and Bacterial Type Strains, Phase II (KMG-II): from individual species to whole genera.</title>
        <authorList>
            <person name="Goeker M."/>
        </authorList>
    </citation>
    <scope>NUCLEOTIDE SEQUENCE [LARGE SCALE GENOMIC DNA]</scope>
    <source>
        <strain evidence="7 8">DSM 3808</strain>
    </source>
</reference>
<feature type="compositionally biased region" description="Polar residues" evidence="5">
    <location>
        <begin position="12"/>
        <end position="24"/>
    </location>
</feature>
<dbReference type="PANTHER" id="PTHR30055">
    <property type="entry name" value="HTH-TYPE TRANSCRIPTIONAL REGULATOR RUTR"/>
    <property type="match status" value="1"/>
</dbReference>
<evidence type="ECO:0000256" key="4">
    <source>
        <dbReference type="PROSITE-ProRule" id="PRU00335"/>
    </source>
</evidence>
<dbReference type="Pfam" id="PF16859">
    <property type="entry name" value="TetR_C_11"/>
    <property type="match status" value="1"/>
</dbReference>
<evidence type="ECO:0000313" key="8">
    <source>
        <dbReference type="Proteomes" id="UP000237749"/>
    </source>
</evidence>
<comment type="caution">
    <text evidence="7">The sequence shown here is derived from an EMBL/GenBank/DDBJ whole genome shotgun (WGS) entry which is preliminary data.</text>
</comment>
<feature type="compositionally biased region" description="Basic and acidic residues" evidence="5">
    <location>
        <begin position="1"/>
        <end position="11"/>
    </location>
</feature>
<dbReference type="SUPFAM" id="SSF48498">
    <property type="entry name" value="Tetracyclin repressor-like, C-terminal domain"/>
    <property type="match status" value="1"/>
</dbReference>
<feature type="region of interest" description="Disordered" evidence="5">
    <location>
        <begin position="1"/>
        <end position="29"/>
    </location>
</feature>
<dbReference type="Proteomes" id="UP000237749">
    <property type="component" value="Unassembled WGS sequence"/>
</dbReference>
<keyword evidence="2 4" id="KW-0238">DNA-binding</keyword>
<gene>
    <name evidence="7" type="ORF">BXY41_1046</name>
</gene>
<dbReference type="InterPro" id="IPR001647">
    <property type="entry name" value="HTH_TetR"/>
</dbReference>
<dbReference type="PANTHER" id="PTHR30055:SF225">
    <property type="entry name" value="TRANSCRIPTIONAL REGULATORY PROTEIN-RELATED"/>
    <property type="match status" value="1"/>
</dbReference>
<dbReference type="Gene3D" id="1.10.10.60">
    <property type="entry name" value="Homeodomain-like"/>
    <property type="match status" value="1"/>
</dbReference>
<evidence type="ECO:0000256" key="3">
    <source>
        <dbReference type="ARBA" id="ARBA00023163"/>
    </source>
</evidence>
<keyword evidence="1" id="KW-0805">Transcription regulation</keyword>
<feature type="DNA-binding region" description="H-T-H motif" evidence="4">
    <location>
        <begin position="53"/>
        <end position="72"/>
    </location>
</feature>
<dbReference type="InterPro" id="IPR050109">
    <property type="entry name" value="HTH-type_TetR-like_transc_reg"/>
</dbReference>
<evidence type="ECO:0000256" key="1">
    <source>
        <dbReference type="ARBA" id="ARBA00023015"/>
    </source>
</evidence>
<accession>A0A2S6HTN9</accession>
<dbReference type="InterPro" id="IPR011075">
    <property type="entry name" value="TetR_C"/>
</dbReference>
<dbReference type="GO" id="GO:0003700">
    <property type="term" value="F:DNA-binding transcription factor activity"/>
    <property type="evidence" value="ECO:0007669"/>
    <property type="project" value="TreeGrafter"/>
</dbReference>
<dbReference type="InterPro" id="IPR036271">
    <property type="entry name" value="Tet_transcr_reg_TetR-rel_C_sf"/>
</dbReference>
<dbReference type="Gene3D" id="1.10.357.10">
    <property type="entry name" value="Tetracycline Repressor, domain 2"/>
    <property type="match status" value="1"/>
</dbReference>
<dbReference type="OrthoDB" id="68474at2"/>
<dbReference type="SUPFAM" id="SSF46689">
    <property type="entry name" value="Homeodomain-like"/>
    <property type="match status" value="1"/>
</dbReference>
<dbReference type="Pfam" id="PF00440">
    <property type="entry name" value="TetR_N"/>
    <property type="match status" value="1"/>
</dbReference>
<proteinExistence type="predicted"/>
<keyword evidence="8" id="KW-1185">Reference proteome</keyword>
<sequence length="216" mass="24455">MKEEKRVHPSDFEQSVNKSQNNPNSRRRGKILEDDILQAVWAELAEVGYTHLTMEGVAARAKTNKPSVYRRWPKKSELVIASLQKQLSERDVVIPNTGSLRSDLLDLLYNITKTMKGIGAETLHGLMADQFGMELSTSLPLKIGAISDESDRIMMTILTNAEARGEVDLKKIKNRIISLPMDLIRYEVLTTHEPISNERVMEIVDDIFLPLVRNSL</sequence>
<dbReference type="InterPro" id="IPR009057">
    <property type="entry name" value="Homeodomain-like_sf"/>
</dbReference>
<protein>
    <submittedName>
        <fullName evidence="7">TetR family transcriptional regulator</fullName>
    </submittedName>
</protein>
<dbReference type="GO" id="GO:0000976">
    <property type="term" value="F:transcription cis-regulatory region binding"/>
    <property type="evidence" value="ECO:0007669"/>
    <property type="project" value="TreeGrafter"/>
</dbReference>
<evidence type="ECO:0000256" key="2">
    <source>
        <dbReference type="ARBA" id="ARBA00023125"/>
    </source>
</evidence>
<dbReference type="EMBL" id="PTJA01000004">
    <property type="protein sequence ID" value="PPK81209.1"/>
    <property type="molecule type" value="Genomic_DNA"/>
</dbReference>
<evidence type="ECO:0000256" key="5">
    <source>
        <dbReference type="SAM" id="MobiDB-lite"/>
    </source>
</evidence>
<evidence type="ECO:0000259" key="6">
    <source>
        <dbReference type="PROSITE" id="PS50977"/>
    </source>
</evidence>
<keyword evidence="3" id="KW-0804">Transcription</keyword>
<organism evidence="7 8">
    <name type="scientific">Lacrimispora xylanisolvens</name>
    <dbReference type="NCBI Taxonomy" id="384636"/>
    <lineage>
        <taxon>Bacteria</taxon>
        <taxon>Bacillati</taxon>
        <taxon>Bacillota</taxon>
        <taxon>Clostridia</taxon>
        <taxon>Lachnospirales</taxon>
        <taxon>Lachnospiraceae</taxon>
        <taxon>Lacrimispora</taxon>
    </lineage>
</organism>
<evidence type="ECO:0000313" key="7">
    <source>
        <dbReference type="EMBL" id="PPK81209.1"/>
    </source>
</evidence>
<name>A0A2S6HTN9_9FIRM</name>
<dbReference type="RefSeq" id="WP_104436323.1">
    <property type="nucleotide sequence ID" value="NZ_PTJA01000004.1"/>
</dbReference>
<feature type="domain" description="HTH tetR-type" evidence="6">
    <location>
        <begin position="30"/>
        <end position="90"/>
    </location>
</feature>
<dbReference type="AlphaFoldDB" id="A0A2S6HTN9"/>
<dbReference type="PROSITE" id="PS50977">
    <property type="entry name" value="HTH_TETR_2"/>
    <property type="match status" value="1"/>
</dbReference>